<evidence type="ECO:0000256" key="1">
    <source>
        <dbReference type="SAM" id="MobiDB-lite"/>
    </source>
</evidence>
<protein>
    <submittedName>
        <fullName evidence="2">Uncharacterized protein</fullName>
    </submittedName>
</protein>
<organism evidence="2 3">
    <name type="scientific">Polymorphospora lycopeni</name>
    <dbReference type="NCBI Taxonomy" id="3140240"/>
    <lineage>
        <taxon>Bacteria</taxon>
        <taxon>Bacillati</taxon>
        <taxon>Actinomycetota</taxon>
        <taxon>Actinomycetes</taxon>
        <taxon>Micromonosporales</taxon>
        <taxon>Micromonosporaceae</taxon>
        <taxon>Polymorphospora</taxon>
    </lineage>
</organism>
<name>A0ABV5CNI8_9ACTN</name>
<proteinExistence type="predicted"/>
<accession>A0ABV5CNI8</accession>
<dbReference type="Proteomes" id="UP001582793">
    <property type="component" value="Unassembled WGS sequence"/>
</dbReference>
<gene>
    <name evidence="2" type="ORF">AAFH96_10645</name>
</gene>
<evidence type="ECO:0000313" key="3">
    <source>
        <dbReference type="Proteomes" id="UP001582793"/>
    </source>
</evidence>
<evidence type="ECO:0000313" key="2">
    <source>
        <dbReference type="EMBL" id="MFB6393562.1"/>
    </source>
</evidence>
<dbReference type="EMBL" id="JBCGDC010000023">
    <property type="protein sequence ID" value="MFB6393562.1"/>
    <property type="molecule type" value="Genomic_DNA"/>
</dbReference>
<keyword evidence="3" id="KW-1185">Reference proteome</keyword>
<comment type="caution">
    <text evidence="2">The sequence shown here is derived from an EMBL/GenBank/DDBJ whole genome shotgun (WGS) entry which is preliminary data.</text>
</comment>
<sequence>MAKTRTSKTAQAAPATPAKPAKPATPATPTVTIRTMIVCVPDELPGEALTSRQLDRNFGVQGNLLPRFWASQALRLWHHRQMIGLRKGRPACCAGGPAHLLDLAGLRQAFGMGAGIRHQLFSRVVHGTAPATPWHVYEARHLADPDAYTGEAAVADFKNQPRVNAIRMHNAATYGAGQIPLEELEMFQAGCMAYQHYSASTALAGDALITVEGAKLAPASDAMADRVTYLEQANRLLDGIDPEQRLLAVSL</sequence>
<reference evidence="2 3" key="1">
    <citation type="submission" date="2024-04" db="EMBL/GenBank/DDBJ databases">
        <title>Polymorphospora sp. isolated from Baiyangdian Lake in Xiong'an New Area.</title>
        <authorList>
            <person name="Zhang X."/>
            <person name="Liu J."/>
        </authorList>
    </citation>
    <scope>NUCLEOTIDE SEQUENCE [LARGE SCALE GENOMIC DNA]</scope>
    <source>
        <strain evidence="2 3">2-325</strain>
    </source>
</reference>
<feature type="compositionally biased region" description="Low complexity" evidence="1">
    <location>
        <begin position="7"/>
        <end position="27"/>
    </location>
</feature>
<dbReference type="RefSeq" id="WP_375733991.1">
    <property type="nucleotide sequence ID" value="NZ_JBCGDC010000023.1"/>
</dbReference>
<feature type="region of interest" description="Disordered" evidence="1">
    <location>
        <begin position="1"/>
        <end position="27"/>
    </location>
</feature>